<dbReference type="AlphaFoldDB" id="A0AAE5BX17"/>
<evidence type="ECO:0000259" key="24">
    <source>
        <dbReference type="PROSITE" id="PS51007"/>
    </source>
</evidence>
<keyword evidence="16 19" id="KW-0408">Iron</keyword>
<evidence type="ECO:0000256" key="5">
    <source>
        <dbReference type="ARBA" id="ARBA00022475"/>
    </source>
</evidence>
<sequence length="299" mass="31403">MADTTDPHALPGADPHTGNRRIDPVTGYDTTGHDWGGIQELNTPFPRLAAIALLLTFLYSVVAWVLLPAWPTGRDYTRGLLGLDQGRMARDGYQAVDAVRQGWLSRFAQPDFAALAADDLLMAQAMPAAARLFADNCAACHGTSGKGGPGFPALNDADWLWGGDPETLAETITLGINATDDSRLAEMPVFDWLAPADRQALAAYVSALPSGTAPGDSPGAALFAENCAACHGDGGTGGLLAGAPSLTDRSAIYGQDEATILTTLRHGRRGVMPAWSQRLSPAQINLLALYVSTLPQAKP</sequence>
<gene>
    <name evidence="25" type="primary">ccoP</name>
    <name evidence="25" type="ORF">GV832_20145</name>
</gene>
<feature type="binding site" description="axial binding residue" evidence="20">
    <location>
        <position position="231"/>
    </location>
    <ligand>
        <name>heme c</name>
        <dbReference type="ChEBI" id="CHEBI:61717"/>
        <label>2</label>
    </ligand>
    <ligandPart>
        <name>Fe</name>
        <dbReference type="ChEBI" id="CHEBI:18248"/>
    </ligandPart>
</feature>
<dbReference type="GO" id="GO:1902600">
    <property type="term" value="P:proton transmembrane transport"/>
    <property type="evidence" value="ECO:0007669"/>
    <property type="project" value="UniProtKB-KW"/>
</dbReference>
<evidence type="ECO:0000256" key="23">
    <source>
        <dbReference type="SAM" id="Phobius"/>
    </source>
</evidence>
<dbReference type="NCBIfam" id="TIGR00782">
    <property type="entry name" value="ccoP"/>
    <property type="match status" value="1"/>
</dbReference>
<dbReference type="RefSeq" id="WP_168776690.1">
    <property type="nucleotide sequence ID" value="NZ_JAABNR010000038.1"/>
</dbReference>
<comment type="caution">
    <text evidence="25">The sequence shown here is derived from an EMBL/GenBank/DDBJ whole genome shotgun (WGS) entry which is preliminary data.</text>
</comment>
<keyword evidence="13 19" id="KW-0249">Electron transport</keyword>
<dbReference type="Gene3D" id="1.10.760.10">
    <property type="entry name" value="Cytochrome c-like domain"/>
    <property type="match status" value="2"/>
</dbReference>
<dbReference type="InterPro" id="IPR036909">
    <property type="entry name" value="Cyt_c-like_dom_sf"/>
</dbReference>
<evidence type="ECO:0000256" key="21">
    <source>
        <dbReference type="PIRSR" id="PIRSR000006-2"/>
    </source>
</evidence>
<keyword evidence="10 19" id="KW-0479">Metal-binding</keyword>
<dbReference type="GO" id="GO:0005886">
    <property type="term" value="C:plasma membrane"/>
    <property type="evidence" value="ECO:0007669"/>
    <property type="project" value="UniProtKB-SubCell"/>
</dbReference>
<keyword evidence="15 19" id="KW-0560">Oxidoreductase</keyword>
<keyword evidence="17 19" id="KW-0406">Ion transport</keyword>
<dbReference type="InterPro" id="IPR009056">
    <property type="entry name" value="Cyt_c-like_dom"/>
</dbReference>
<dbReference type="InterPro" id="IPR038414">
    <property type="entry name" value="CcoP_N_sf"/>
</dbReference>
<dbReference type="Pfam" id="PF00034">
    <property type="entry name" value="Cytochrom_C"/>
    <property type="match status" value="1"/>
</dbReference>
<evidence type="ECO:0000256" key="17">
    <source>
        <dbReference type="ARBA" id="ARBA00023065"/>
    </source>
</evidence>
<protein>
    <recommendedName>
        <fullName evidence="19">Cbb3-type cytochrome c oxidase subunit</fullName>
    </recommendedName>
</protein>
<dbReference type="PANTHER" id="PTHR33751:SF1">
    <property type="entry name" value="CBB3-TYPE CYTOCHROME C OXIDASE SUBUNIT FIXP"/>
    <property type="match status" value="1"/>
</dbReference>
<keyword evidence="14 23" id="KW-1133">Transmembrane helix</keyword>
<comment type="subunit">
    <text evidence="19">Component of the cbb3-type cytochrome c oxidase.</text>
</comment>
<dbReference type="InterPro" id="IPR004678">
    <property type="entry name" value="Cyt_c_oxidase_cbb3_su3"/>
</dbReference>
<evidence type="ECO:0000256" key="9">
    <source>
        <dbReference type="ARBA" id="ARBA00022692"/>
    </source>
</evidence>
<evidence type="ECO:0000256" key="7">
    <source>
        <dbReference type="ARBA" id="ARBA00022617"/>
    </source>
</evidence>
<feature type="region of interest" description="Disordered" evidence="22">
    <location>
        <begin position="1"/>
        <end position="26"/>
    </location>
</feature>
<dbReference type="PRINTS" id="PR00605">
    <property type="entry name" value="CYTCHROMECIC"/>
</dbReference>
<dbReference type="PIRSF" id="PIRSF000006">
    <property type="entry name" value="Cbb3-Cox_fixP"/>
    <property type="match status" value="1"/>
</dbReference>
<keyword evidence="9 23" id="KW-0812">Transmembrane</keyword>
<dbReference type="GO" id="GO:0005506">
    <property type="term" value="F:iron ion binding"/>
    <property type="evidence" value="ECO:0007669"/>
    <property type="project" value="InterPro"/>
</dbReference>
<proteinExistence type="inferred from homology"/>
<dbReference type="EMBL" id="JAABNR010000038">
    <property type="protein sequence ID" value="NBZ89902.1"/>
    <property type="molecule type" value="Genomic_DNA"/>
</dbReference>
<dbReference type="InterPro" id="IPR008168">
    <property type="entry name" value="Cyt_C_IC"/>
</dbReference>
<dbReference type="Pfam" id="PF14715">
    <property type="entry name" value="FixP_N"/>
    <property type="match status" value="1"/>
</dbReference>
<evidence type="ECO:0000256" key="16">
    <source>
        <dbReference type="ARBA" id="ARBA00023004"/>
    </source>
</evidence>
<comment type="cofactor">
    <cofactor evidence="19 21">
        <name>heme c</name>
        <dbReference type="ChEBI" id="CHEBI:61717"/>
    </cofactor>
    <text evidence="19 21">Binds 2 heme C groups per subunit.</text>
</comment>
<evidence type="ECO:0000313" key="25">
    <source>
        <dbReference type="EMBL" id="NBZ89902.1"/>
    </source>
</evidence>
<feature type="binding site" description="axial binding residue" evidence="20">
    <location>
        <position position="272"/>
    </location>
    <ligand>
        <name>heme c</name>
        <dbReference type="ChEBI" id="CHEBI:61717"/>
        <label>1</label>
    </ligand>
    <ligandPart>
        <name>Fe</name>
        <dbReference type="ChEBI" id="CHEBI:18248"/>
    </ligandPart>
</feature>
<feature type="binding site" description="axial binding residue" evidence="20">
    <location>
        <position position="141"/>
    </location>
    <ligand>
        <name>heme c</name>
        <dbReference type="ChEBI" id="CHEBI:61717"/>
        <label>1</label>
    </ligand>
    <ligandPart>
        <name>Fe</name>
        <dbReference type="ChEBI" id="CHEBI:18248"/>
    </ligandPart>
</feature>
<evidence type="ECO:0000256" key="14">
    <source>
        <dbReference type="ARBA" id="ARBA00022989"/>
    </source>
</evidence>
<evidence type="ECO:0000256" key="15">
    <source>
        <dbReference type="ARBA" id="ARBA00023002"/>
    </source>
</evidence>
<evidence type="ECO:0000256" key="18">
    <source>
        <dbReference type="ARBA" id="ARBA00023136"/>
    </source>
</evidence>
<keyword evidence="6 19" id="KW-0997">Cell inner membrane</keyword>
<feature type="binding site" description="covalent" evidence="21">
    <location>
        <position position="140"/>
    </location>
    <ligand>
        <name>heme c</name>
        <dbReference type="ChEBI" id="CHEBI:61717"/>
        <label>1</label>
    </ligand>
</feature>
<dbReference type="Proteomes" id="UP001193501">
    <property type="component" value="Unassembled WGS sequence"/>
</dbReference>
<evidence type="ECO:0000256" key="4">
    <source>
        <dbReference type="ARBA" id="ARBA00022448"/>
    </source>
</evidence>
<dbReference type="GO" id="GO:0016491">
    <property type="term" value="F:oxidoreductase activity"/>
    <property type="evidence" value="ECO:0007669"/>
    <property type="project" value="UniProtKB-KW"/>
</dbReference>
<dbReference type="PROSITE" id="PS51007">
    <property type="entry name" value="CYTC"/>
    <property type="match status" value="2"/>
</dbReference>
<keyword evidence="12 19" id="KW-0375">Hydrogen ion transport</keyword>
<evidence type="ECO:0000256" key="10">
    <source>
        <dbReference type="ARBA" id="ARBA00022723"/>
    </source>
</evidence>
<keyword evidence="11" id="KW-0677">Repeat</keyword>
<feature type="domain" description="Cytochrome c" evidence="24">
    <location>
        <begin position="124"/>
        <end position="209"/>
    </location>
</feature>
<dbReference type="PANTHER" id="PTHR33751">
    <property type="entry name" value="CBB3-TYPE CYTOCHROME C OXIDASE SUBUNIT FIXP"/>
    <property type="match status" value="1"/>
</dbReference>
<name>A0AAE5BX17_9RHOB</name>
<comment type="similarity">
    <text evidence="3 19">Belongs to the CcoP / FixP family.</text>
</comment>
<comment type="function">
    <text evidence="19">C-type cytochrome. Part of the cbb3-type cytochrome c oxidase complex.</text>
</comment>
<feature type="binding site" description="axial binding residue" evidence="20">
    <location>
        <position position="187"/>
    </location>
    <ligand>
        <name>heme c</name>
        <dbReference type="ChEBI" id="CHEBI:61717"/>
        <label>2</label>
    </ligand>
    <ligandPart>
        <name>Fe</name>
        <dbReference type="ChEBI" id="CHEBI:18248"/>
    </ligandPart>
</feature>
<keyword evidence="7 19" id="KW-0349">Heme</keyword>
<evidence type="ECO:0000256" key="20">
    <source>
        <dbReference type="PIRSR" id="PIRSR000006-1"/>
    </source>
</evidence>
<dbReference type="InterPro" id="IPR032858">
    <property type="entry name" value="CcoP_N"/>
</dbReference>
<evidence type="ECO:0000256" key="6">
    <source>
        <dbReference type="ARBA" id="ARBA00022519"/>
    </source>
</evidence>
<dbReference type="Gene3D" id="6.10.280.130">
    <property type="match status" value="1"/>
</dbReference>
<keyword evidence="8 19" id="KW-0679">Respiratory chain</keyword>
<keyword evidence="5 19" id="KW-1003">Cell membrane</keyword>
<evidence type="ECO:0000256" key="19">
    <source>
        <dbReference type="PIRNR" id="PIRNR000006"/>
    </source>
</evidence>
<dbReference type="Pfam" id="PF13442">
    <property type="entry name" value="Cytochrome_CBB3"/>
    <property type="match status" value="1"/>
</dbReference>
<dbReference type="InterPro" id="IPR050597">
    <property type="entry name" value="Cytochrome_c_Oxidase_Subunit"/>
</dbReference>
<feature type="binding site" description="covalent" evidence="21">
    <location>
        <position position="227"/>
    </location>
    <ligand>
        <name>heme c</name>
        <dbReference type="ChEBI" id="CHEBI:61717"/>
        <label>2</label>
    </ligand>
</feature>
<evidence type="ECO:0000256" key="3">
    <source>
        <dbReference type="ARBA" id="ARBA00006113"/>
    </source>
</evidence>
<feature type="domain" description="Cytochrome c" evidence="24">
    <location>
        <begin position="214"/>
        <end position="295"/>
    </location>
</feature>
<comment type="subcellular location">
    <subcellularLocation>
        <location evidence="1 19">Cell inner membrane</location>
    </subcellularLocation>
</comment>
<feature type="binding site" description="covalent" evidence="21">
    <location>
        <position position="230"/>
    </location>
    <ligand>
        <name>heme c</name>
        <dbReference type="ChEBI" id="CHEBI:61717"/>
        <label>2</label>
    </ligand>
</feature>
<feature type="binding site" description="covalent" evidence="21">
    <location>
        <position position="137"/>
    </location>
    <ligand>
        <name>heme c</name>
        <dbReference type="ChEBI" id="CHEBI:61717"/>
        <label>1</label>
    </ligand>
</feature>
<comment type="pathway">
    <text evidence="2 19">Energy metabolism; oxidative phosphorylation.</text>
</comment>
<keyword evidence="4 19" id="KW-0813">Transport</keyword>
<evidence type="ECO:0000256" key="2">
    <source>
        <dbReference type="ARBA" id="ARBA00004673"/>
    </source>
</evidence>
<evidence type="ECO:0000256" key="1">
    <source>
        <dbReference type="ARBA" id="ARBA00004533"/>
    </source>
</evidence>
<dbReference type="GO" id="GO:0009055">
    <property type="term" value="F:electron transfer activity"/>
    <property type="evidence" value="ECO:0007669"/>
    <property type="project" value="InterPro"/>
</dbReference>
<reference evidence="25" key="1">
    <citation type="submission" date="2020-01" db="EMBL/GenBank/DDBJ databases">
        <authorList>
            <person name="Chen W.-M."/>
        </authorList>
    </citation>
    <scope>NUCLEOTIDE SEQUENCE</scope>
    <source>
        <strain evidence="25">CYK-10</strain>
    </source>
</reference>
<evidence type="ECO:0000256" key="12">
    <source>
        <dbReference type="ARBA" id="ARBA00022781"/>
    </source>
</evidence>
<accession>A0AAE5BX17</accession>
<evidence type="ECO:0000256" key="13">
    <source>
        <dbReference type="ARBA" id="ARBA00022982"/>
    </source>
</evidence>
<evidence type="ECO:0000256" key="22">
    <source>
        <dbReference type="SAM" id="MobiDB-lite"/>
    </source>
</evidence>
<evidence type="ECO:0000313" key="26">
    <source>
        <dbReference type="Proteomes" id="UP001193501"/>
    </source>
</evidence>
<feature type="transmembrane region" description="Helical" evidence="23">
    <location>
        <begin position="48"/>
        <end position="70"/>
    </location>
</feature>
<evidence type="ECO:0000256" key="8">
    <source>
        <dbReference type="ARBA" id="ARBA00022660"/>
    </source>
</evidence>
<dbReference type="GO" id="GO:0020037">
    <property type="term" value="F:heme binding"/>
    <property type="evidence" value="ECO:0007669"/>
    <property type="project" value="InterPro"/>
</dbReference>
<evidence type="ECO:0000256" key="11">
    <source>
        <dbReference type="ARBA" id="ARBA00022737"/>
    </source>
</evidence>
<keyword evidence="18 19" id="KW-0472">Membrane</keyword>
<keyword evidence="26" id="KW-1185">Reference proteome</keyword>
<dbReference type="SUPFAM" id="SSF46626">
    <property type="entry name" value="Cytochrome c"/>
    <property type="match status" value="2"/>
</dbReference>
<organism evidence="25 26">
    <name type="scientific">Stagnihabitans tardus</name>
    <dbReference type="NCBI Taxonomy" id="2699202"/>
    <lineage>
        <taxon>Bacteria</taxon>
        <taxon>Pseudomonadati</taxon>
        <taxon>Pseudomonadota</taxon>
        <taxon>Alphaproteobacteria</taxon>
        <taxon>Rhodobacterales</taxon>
        <taxon>Paracoccaceae</taxon>
        <taxon>Stagnihabitans</taxon>
    </lineage>
</organism>